<comment type="caution">
    <text evidence="4">The sequence shown here is derived from an EMBL/GenBank/DDBJ whole genome shotgun (WGS) entry which is preliminary data.</text>
</comment>
<dbReference type="EMBL" id="JACCKA010000044">
    <property type="protein sequence ID" value="NZA25949.1"/>
    <property type="molecule type" value="Genomic_DNA"/>
</dbReference>
<name>A0A853JBC3_9GAMM</name>
<keyword evidence="2" id="KW-0732">Signal</keyword>
<accession>A0A853JBC3</accession>
<protein>
    <submittedName>
        <fullName evidence="4">DUF2807 domain-containing protein</fullName>
    </submittedName>
</protein>
<gene>
    <name evidence="4" type="ORF">H0E84_06090</name>
</gene>
<organism evidence="4 5">
    <name type="scientific">Luteimonas salinisoli</name>
    <dbReference type="NCBI Taxonomy" id="2752307"/>
    <lineage>
        <taxon>Bacteria</taxon>
        <taxon>Pseudomonadati</taxon>
        <taxon>Pseudomonadota</taxon>
        <taxon>Gammaproteobacteria</taxon>
        <taxon>Lysobacterales</taxon>
        <taxon>Lysobacteraceae</taxon>
        <taxon>Luteimonas</taxon>
    </lineage>
</organism>
<dbReference type="Proteomes" id="UP000578091">
    <property type="component" value="Unassembled WGS sequence"/>
</dbReference>
<evidence type="ECO:0000313" key="5">
    <source>
        <dbReference type="Proteomes" id="UP000578091"/>
    </source>
</evidence>
<keyword evidence="5" id="KW-1185">Reference proteome</keyword>
<dbReference type="InterPro" id="IPR021255">
    <property type="entry name" value="DUF2807"/>
</dbReference>
<feature type="domain" description="Putative auto-transporter adhesin head GIN" evidence="3">
    <location>
        <begin position="161"/>
        <end position="264"/>
    </location>
</feature>
<evidence type="ECO:0000313" key="4">
    <source>
        <dbReference type="EMBL" id="NZA25949.1"/>
    </source>
</evidence>
<dbReference type="Gene3D" id="2.160.20.120">
    <property type="match status" value="1"/>
</dbReference>
<feature type="region of interest" description="Disordered" evidence="1">
    <location>
        <begin position="254"/>
        <end position="275"/>
    </location>
</feature>
<evidence type="ECO:0000256" key="1">
    <source>
        <dbReference type="SAM" id="MobiDB-lite"/>
    </source>
</evidence>
<proteinExistence type="predicted"/>
<dbReference type="RefSeq" id="WP_180677748.1">
    <property type="nucleotide sequence ID" value="NZ_JACCKA010000044.1"/>
</dbReference>
<reference evidence="4 5" key="1">
    <citation type="submission" date="2020-07" db="EMBL/GenBank/DDBJ databases">
        <title>Luteimonas sp. SJ-92.</title>
        <authorList>
            <person name="Huang X.-X."/>
            <person name="Xu L."/>
            <person name="Sun J.-Q."/>
        </authorList>
    </citation>
    <scope>NUCLEOTIDE SEQUENCE [LARGE SCALE GENOMIC DNA]</scope>
    <source>
        <strain evidence="4 5">SJ-92</strain>
    </source>
</reference>
<dbReference type="Pfam" id="PF10988">
    <property type="entry name" value="DUF2807"/>
    <property type="match status" value="1"/>
</dbReference>
<evidence type="ECO:0000256" key="2">
    <source>
        <dbReference type="SAM" id="SignalP"/>
    </source>
</evidence>
<feature type="signal peptide" evidence="2">
    <location>
        <begin position="1"/>
        <end position="19"/>
    </location>
</feature>
<sequence length="275" mass="28048">MKPIAIALLLLVLPAAADAQDRRCRESAPQELQLDLSGVKTVMFDIGHNKLRLEALSGADGRLSGRACASSAARLDELRLTQEREGDRLLVRAGREGGGVFSFGNAYAYLDLSGQVPDDVLVQLKVGSGDAWLTGAAAMSADVGSGDVEAKRIRGLVTAKVGSGDIVLDDIGALKVLSIGSGDIKARSVRGDVEVGSIGSGDFELRGAGGDVEIGSIGSGDAELDDVAGSVAVGSIGSGDLEIANVRGDLTVRSKGSGSVDHSGVAGAVDVPRRR</sequence>
<feature type="chain" id="PRO_5032592243" evidence="2">
    <location>
        <begin position="20"/>
        <end position="275"/>
    </location>
</feature>
<evidence type="ECO:0000259" key="3">
    <source>
        <dbReference type="Pfam" id="PF10988"/>
    </source>
</evidence>
<dbReference type="AlphaFoldDB" id="A0A853JBC3"/>